<keyword evidence="4" id="KW-1133">Transmembrane helix</keyword>
<evidence type="ECO:0000313" key="5">
    <source>
        <dbReference type="EMBL" id="XDI37681.1"/>
    </source>
</evidence>
<sequence>MDNLFSSIMWFFGWTITIYMLIVIGFYTFLLGLSLFQIRKEHRLDKQESHDDYLQDDFVKPVSILVPAFNEEAGVIESVRSLVSLKYPETEIIVVNDGSTDQTLSVIIEEFHMEKIDKVIRKQLECEEIRGVYQSAILPHLLLVDKVNGGKADALNAGINVSKYPYFCSIDGDSILENDSLLKVMKPIIHSDGEVIASGGSIRIANGCEIELGSVLKVGLSRNPLVVMQVIEYLRAFLMGRVGLSRHNMLLIISGAFSVFSKKWAIEAGGYSKHTVGEDMELVVRIHGLIRKRKLKKRIEFVADPVCWTEAPDTLKTLQRQRSRWHRGLLESLWTHKNMTLNPRYGLVGTVAFPYFWFVELIGPIVELGGYLFVLLSFFLGEMYVEMAILLLLLMVVYGSLFSMMSVLLEVWSMNQYPRVRDVMKLYFYSMLESFWYRPLTVIWRCEGILQWLVKYRGWDKNERKGISKL</sequence>
<keyword evidence="3 5" id="KW-0808">Transferase</keyword>
<dbReference type="SUPFAM" id="SSF53448">
    <property type="entry name" value="Nucleotide-diphospho-sugar transferases"/>
    <property type="match status" value="1"/>
</dbReference>
<dbReference type="InterPro" id="IPR029044">
    <property type="entry name" value="Nucleotide-diphossugar_trans"/>
</dbReference>
<comment type="similarity">
    <text evidence="1">Belongs to the glycosyltransferase 2 family.</text>
</comment>
<dbReference type="PANTHER" id="PTHR43630:SF1">
    <property type="entry name" value="POLY-BETA-1,6-N-ACETYL-D-GLUCOSAMINE SYNTHASE"/>
    <property type="match status" value="1"/>
</dbReference>
<dbReference type="CDD" id="cd06423">
    <property type="entry name" value="CESA_like"/>
    <property type="match status" value="1"/>
</dbReference>
<keyword evidence="2 5" id="KW-0328">Glycosyltransferase</keyword>
<dbReference type="AlphaFoldDB" id="A0AB39BWG4"/>
<reference evidence="5" key="1">
    <citation type="submission" date="2024-07" db="EMBL/GenBank/DDBJ databases">
        <title>Identification and characteristics of an arsenic-resistant bacterial isolate, which belongs to a novel species.</title>
        <authorList>
            <person name="Juszczyk A."/>
            <person name="Kowalczyk A."/>
            <person name="Was K."/>
            <person name="Kosowicz W."/>
            <person name="Budzyn A."/>
            <person name="Latowski D."/>
        </authorList>
    </citation>
    <scope>NUCLEOTIDE SEQUENCE</scope>
    <source>
        <strain evidence="5">As8PL</strain>
    </source>
</reference>
<dbReference type="EC" id="2.4.-.-" evidence="5"/>
<keyword evidence="4" id="KW-0472">Membrane</keyword>
<gene>
    <name evidence="5" type="ORF">AB3N04_05010</name>
</gene>
<accession>A0AB39BWG4</accession>
<dbReference type="GO" id="GO:0016757">
    <property type="term" value="F:glycosyltransferase activity"/>
    <property type="evidence" value="ECO:0007669"/>
    <property type="project" value="UniProtKB-KW"/>
</dbReference>
<feature type="transmembrane region" description="Helical" evidence="4">
    <location>
        <begin position="392"/>
        <end position="415"/>
    </location>
</feature>
<dbReference type="RefSeq" id="WP_368505010.1">
    <property type="nucleotide sequence ID" value="NZ_CP162551.1"/>
</dbReference>
<organism evidence="5">
    <name type="scientific">Alkalihalophilus sp. As8PL</name>
    <dbReference type="NCBI Taxonomy" id="3237103"/>
    <lineage>
        <taxon>Bacteria</taxon>
        <taxon>Bacillati</taxon>
        <taxon>Bacillota</taxon>
        <taxon>Bacilli</taxon>
        <taxon>Bacillales</taxon>
        <taxon>Bacillaceae</taxon>
        <taxon>Alkalihalophilus</taxon>
    </lineage>
</organism>
<dbReference type="PANTHER" id="PTHR43630">
    <property type="entry name" value="POLY-BETA-1,6-N-ACETYL-D-GLUCOSAMINE SYNTHASE"/>
    <property type="match status" value="1"/>
</dbReference>
<name>A0AB39BWG4_9BACI</name>
<protein>
    <submittedName>
        <fullName evidence="5">Glycosyltransferase</fullName>
        <ecNumber evidence="5">2.4.-.-</ecNumber>
    </submittedName>
</protein>
<dbReference type="EMBL" id="CP162551">
    <property type="protein sequence ID" value="XDI37681.1"/>
    <property type="molecule type" value="Genomic_DNA"/>
</dbReference>
<dbReference type="Gene3D" id="3.90.550.10">
    <property type="entry name" value="Spore Coat Polysaccharide Biosynthesis Protein SpsA, Chain A"/>
    <property type="match status" value="1"/>
</dbReference>
<feature type="transmembrane region" description="Helical" evidence="4">
    <location>
        <begin position="12"/>
        <end position="36"/>
    </location>
</feature>
<proteinExistence type="inferred from homology"/>
<evidence type="ECO:0000256" key="2">
    <source>
        <dbReference type="ARBA" id="ARBA00022676"/>
    </source>
</evidence>
<keyword evidence="4" id="KW-0812">Transmembrane</keyword>
<evidence type="ECO:0000256" key="3">
    <source>
        <dbReference type="ARBA" id="ARBA00022679"/>
    </source>
</evidence>
<feature type="transmembrane region" description="Helical" evidence="4">
    <location>
        <begin position="345"/>
        <end position="362"/>
    </location>
</feature>
<evidence type="ECO:0000256" key="4">
    <source>
        <dbReference type="SAM" id="Phobius"/>
    </source>
</evidence>
<evidence type="ECO:0000256" key="1">
    <source>
        <dbReference type="ARBA" id="ARBA00006739"/>
    </source>
</evidence>
<dbReference type="Pfam" id="PF13641">
    <property type="entry name" value="Glyco_tranf_2_3"/>
    <property type="match status" value="1"/>
</dbReference>